<reference evidence="2" key="1">
    <citation type="submission" date="2017-03" db="EMBL/GenBank/DDBJ databases">
        <title>Phytopthora megakarya and P. palmivora, two closely related causual agents of cacao black pod achieved similar genome size and gene model numbers by different mechanisms.</title>
        <authorList>
            <person name="Ali S."/>
            <person name="Shao J."/>
            <person name="Larry D.J."/>
            <person name="Kronmiller B."/>
            <person name="Shen D."/>
            <person name="Strem M.D."/>
            <person name="Melnick R.L."/>
            <person name="Guiltinan M.J."/>
            <person name="Tyler B.M."/>
            <person name="Meinhardt L.W."/>
            <person name="Bailey B.A."/>
        </authorList>
    </citation>
    <scope>NUCLEOTIDE SEQUENCE [LARGE SCALE GENOMIC DNA]</scope>
    <source>
        <strain evidence="2">zdho120</strain>
    </source>
</reference>
<name>A0A225VX40_9STRA</name>
<dbReference type="AlphaFoldDB" id="A0A225VX40"/>
<keyword evidence="2" id="KW-1185">Reference proteome</keyword>
<dbReference type="EMBL" id="NBNE01002780">
    <property type="protein sequence ID" value="OWZ09468.1"/>
    <property type="molecule type" value="Genomic_DNA"/>
</dbReference>
<accession>A0A225VX40</accession>
<proteinExistence type="predicted"/>
<protein>
    <submittedName>
        <fullName evidence="1">Uncharacterized protein</fullName>
    </submittedName>
</protein>
<evidence type="ECO:0000313" key="2">
    <source>
        <dbReference type="Proteomes" id="UP000198211"/>
    </source>
</evidence>
<comment type="caution">
    <text evidence="1">The sequence shown here is derived from an EMBL/GenBank/DDBJ whole genome shotgun (WGS) entry which is preliminary data.</text>
</comment>
<evidence type="ECO:0000313" key="1">
    <source>
        <dbReference type="EMBL" id="OWZ09468.1"/>
    </source>
</evidence>
<gene>
    <name evidence="1" type="ORF">PHMEG_00017831</name>
</gene>
<dbReference type="Proteomes" id="UP000198211">
    <property type="component" value="Unassembled WGS sequence"/>
</dbReference>
<sequence length="132" mass="14499">MLSDVQATNNFNLIQARVAWIEKVEFQVGGIVAPFTDTVNIIKAGVLRLAWNSSIFRENLWLHSSSIIGALIMLSYELGTERLPVRPNAPSHITTLKTAARTVVEQILGLTDQLHYEETTGCKQTDGSSCGV</sequence>
<dbReference type="STRING" id="4795.A0A225VX40"/>
<organism evidence="1 2">
    <name type="scientific">Phytophthora megakarya</name>
    <dbReference type="NCBI Taxonomy" id="4795"/>
    <lineage>
        <taxon>Eukaryota</taxon>
        <taxon>Sar</taxon>
        <taxon>Stramenopiles</taxon>
        <taxon>Oomycota</taxon>
        <taxon>Peronosporomycetes</taxon>
        <taxon>Peronosporales</taxon>
        <taxon>Peronosporaceae</taxon>
        <taxon>Phytophthora</taxon>
    </lineage>
</organism>